<accession>A0A9D4NG69</accession>
<reference evidence="1" key="1">
    <citation type="journal article" date="2019" name="bioRxiv">
        <title>The Genome of the Zebra Mussel, Dreissena polymorpha: A Resource for Invasive Species Research.</title>
        <authorList>
            <person name="McCartney M.A."/>
            <person name="Auch B."/>
            <person name="Kono T."/>
            <person name="Mallez S."/>
            <person name="Zhang Y."/>
            <person name="Obille A."/>
            <person name="Becker A."/>
            <person name="Abrahante J.E."/>
            <person name="Garbe J."/>
            <person name="Badalamenti J.P."/>
            <person name="Herman A."/>
            <person name="Mangelson H."/>
            <person name="Liachko I."/>
            <person name="Sullivan S."/>
            <person name="Sone E.D."/>
            <person name="Koren S."/>
            <person name="Silverstein K.A.T."/>
            <person name="Beckman K.B."/>
            <person name="Gohl D.M."/>
        </authorList>
    </citation>
    <scope>NUCLEOTIDE SEQUENCE</scope>
    <source>
        <strain evidence="1">Duluth1</strain>
        <tissue evidence="1">Whole animal</tissue>
    </source>
</reference>
<dbReference type="EMBL" id="JAIWYP010000001">
    <property type="protein sequence ID" value="KAH3892617.1"/>
    <property type="molecule type" value="Genomic_DNA"/>
</dbReference>
<reference evidence="1" key="2">
    <citation type="submission" date="2020-11" db="EMBL/GenBank/DDBJ databases">
        <authorList>
            <person name="McCartney M.A."/>
            <person name="Auch B."/>
            <person name="Kono T."/>
            <person name="Mallez S."/>
            <person name="Becker A."/>
            <person name="Gohl D.M."/>
            <person name="Silverstein K.A.T."/>
            <person name="Koren S."/>
            <person name="Bechman K.B."/>
            <person name="Herman A."/>
            <person name="Abrahante J.E."/>
            <person name="Garbe J."/>
        </authorList>
    </citation>
    <scope>NUCLEOTIDE SEQUENCE</scope>
    <source>
        <strain evidence="1">Duluth1</strain>
        <tissue evidence="1">Whole animal</tissue>
    </source>
</reference>
<comment type="caution">
    <text evidence="1">The sequence shown here is derived from an EMBL/GenBank/DDBJ whole genome shotgun (WGS) entry which is preliminary data.</text>
</comment>
<sequence>MGIIPCANVVPDQLTKWCHHSGREQSCPPIRPRNHALRYSGDGKLFTRLCECA</sequence>
<protein>
    <submittedName>
        <fullName evidence="1">Uncharacterized protein</fullName>
    </submittedName>
</protein>
<evidence type="ECO:0000313" key="1">
    <source>
        <dbReference type="EMBL" id="KAH3892617.1"/>
    </source>
</evidence>
<name>A0A9D4NG69_DREPO</name>
<proteinExistence type="predicted"/>
<keyword evidence="2" id="KW-1185">Reference proteome</keyword>
<gene>
    <name evidence="1" type="ORF">DPMN_016738</name>
</gene>
<dbReference type="Proteomes" id="UP000828390">
    <property type="component" value="Unassembled WGS sequence"/>
</dbReference>
<organism evidence="1 2">
    <name type="scientific">Dreissena polymorpha</name>
    <name type="common">Zebra mussel</name>
    <name type="synonym">Mytilus polymorpha</name>
    <dbReference type="NCBI Taxonomy" id="45954"/>
    <lineage>
        <taxon>Eukaryota</taxon>
        <taxon>Metazoa</taxon>
        <taxon>Spiralia</taxon>
        <taxon>Lophotrochozoa</taxon>
        <taxon>Mollusca</taxon>
        <taxon>Bivalvia</taxon>
        <taxon>Autobranchia</taxon>
        <taxon>Heteroconchia</taxon>
        <taxon>Euheterodonta</taxon>
        <taxon>Imparidentia</taxon>
        <taxon>Neoheterodontei</taxon>
        <taxon>Myida</taxon>
        <taxon>Dreissenoidea</taxon>
        <taxon>Dreissenidae</taxon>
        <taxon>Dreissena</taxon>
    </lineage>
</organism>
<evidence type="ECO:0000313" key="2">
    <source>
        <dbReference type="Proteomes" id="UP000828390"/>
    </source>
</evidence>
<dbReference type="AlphaFoldDB" id="A0A9D4NG69"/>